<keyword evidence="3" id="KW-0808">Transferase</keyword>
<keyword evidence="2" id="KW-0663">Pyridoxal phosphate</keyword>
<evidence type="ECO:0000256" key="1">
    <source>
        <dbReference type="ARBA" id="ARBA00001933"/>
    </source>
</evidence>
<dbReference type="InterPro" id="IPR005814">
    <property type="entry name" value="Aminotrans_3"/>
</dbReference>
<dbReference type="Gene3D" id="3.90.1150.10">
    <property type="entry name" value="Aspartate Aminotransferase, domain 1"/>
    <property type="match status" value="1"/>
</dbReference>
<evidence type="ECO:0000313" key="4">
    <source>
        <dbReference type="Proteomes" id="UP000567293"/>
    </source>
</evidence>
<dbReference type="Proteomes" id="UP000567293">
    <property type="component" value="Unassembled WGS sequence"/>
</dbReference>
<dbReference type="Pfam" id="PF00202">
    <property type="entry name" value="Aminotran_3"/>
    <property type="match status" value="1"/>
</dbReference>
<gene>
    <name evidence="3" type="ORF">HRJ53_19865</name>
</gene>
<evidence type="ECO:0000313" key="3">
    <source>
        <dbReference type="EMBL" id="MBA0087247.1"/>
    </source>
</evidence>
<name>A0A7V8NTL5_9BACT</name>
<dbReference type="InterPro" id="IPR015422">
    <property type="entry name" value="PyrdxlP-dep_Trfase_small"/>
</dbReference>
<dbReference type="EMBL" id="JACDQQ010001904">
    <property type="protein sequence ID" value="MBA0087247.1"/>
    <property type="molecule type" value="Genomic_DNA"/>
</dbReference>
<dbReference type="PANTHER" id="PTHR43713">
    <property type="entry name" value="GLUTAMATE-1-SEMIALDEHYDE 2,1-AMINOMUTASE"/>
    <property type="match status" value="1"/>
</dbReference>
<sequence length="208" mass="22870">IRDRVKTGAKLGWGGASEFFGVKPDILCLAKSIGGGLPLGAFGASSAVMDLISQHKVFHGGTYNTNRVAMAAGLATFREVLTREAYAHVGHLSKKLTEGYRAIVKKSGLRAYVASAGVNGALMLYPQEIRNYRDWTKIDVDLWRQYWFGMVNRGVLAQPYWWDEQWTISVQHGEADIDRHLAVFEEVAPALAKAQQERGMAHVGAAGH</sequence>
<dbReference type="GO" id="GO:0030170">
    <property type="term" value="F:pyridoxal phosphate binding"/>
    <property type="evidence" value="ECO:0007669"/>
    <property type="project" value="InterPro"/>
</dbReference>
<dbReference type="SUPFAM" id="SSF53383">
    <property type="entry name" value="PLP-dependent transferases"/>
    <property type="match status" value="1"/>
</dbReference>
<keyword evidence="3" id="KW-0032">Aminotransferase</keyword>
<dbReference type="AlphaFoldDB" id="A0A7V8NTL5"/>
<organism evidence="3 4">
    <name type="scientific">Candidatus Acidiferrum panamense</name>
    <dbReference type="NCBI Taxonomy" id="2741543"/>
    <lineage>
        <taxon>Bacteria</taxon>
        <taxon>Pseudomonadati</taxon>
        <taxon>Acidobacteriota</taxon>
        <taxon>Terriglobia</taxon>
        <taxon>Candidatus Acidiferrales</taxon>
        <taxon>Candidatus Acidiferrum</taxon>
    </lineage>
</organism>
<dbReference type="InterPro" id="IPR015424">
    <property type="entry name" value="PyrdxlP-dep_Trfase"/>
</dbReference>
<comment type="caution">
    <text evidence="3">The sequence shown here is derived from an EMBL/GenBank/DDBJ whole genome shotgun (WGS) entry which is preliminary data.</text>
</comment>
<dbReference type="InterPro" id="IPR015421">
    <property type="entry name" value="PyrdxlP-dep_Trfase_major"/>
</dbReference>
<dbReference type="Gene3D" id="3.40.640.10">
    <property type="entry name" value="Type I PLP-dependent aspartate aminotransferase-like (Major domain)"/>
    <property type="match status" value="1"/>
</dbReference>
<comment type="cofactor">
    <cofactor evidence="1">
        <name>pyridoxal 5'-phosphate</name>
        <dbReference type="ChEBI" id="CHEBI:597326"/>
    </cofactor>
</comment>
<proteinExistence type="predicted"/>
<accession>A0A7V8NTL5</accession>
<keyword evidence="4" id="KW-1185">Reference proteome</keyword>
<dbReference type="GO" id="GO:0008483">
    <property type="term" value="F:transaminase activity"/>
    <property type="evidence" value="ECO:0007669"/>
    <property type="project" value="UniProtKB-KW"/>
</dbReference>
<evidence type="ECO:0000256" key="2">
    <source>
        <dbReference type="ARBA" id="ARBA00022898"/>
    </source>
</evidence>
<feature type="non-terminal residue" evidence="3">
    <location>
        <position position="1"/>
    </location>
</feature>
<reference evidence="3" key="1">
    <citation type="submission" date="2020-06" db="EMBL/GenBank/DDBJ databases">
        <title>Legume-microbial interactions unlock mineral nutrients during tropical forest succession.</title>
        <authorList>
            <person name="Epihov D.Z."/>
        </authorList>
    </citation>
    <scope>NUCLEOTIDE SEQUENCE [LARGE SCALE GENOMIC DNA]</scope>
    <source>
        <strain evidence="3">Pan2503</strain>
    </source>
</reference>
<dbReference type="PANTHER" id="PTHR43713:SF3">
    <property type="entry name" value="GLUTAMATE-1-SEMIALDEHYDE 2,1-AMINOMUTASE 1, CHLOROPLASTIC-RELATED"/>
    <property type="match status" value="1"/>
</dbReference>
<protein>
    <submittedName>
        <fullName evidence="3">Aminotransferase class III-fold pyridoxal phosphate-dependent enzyme</fullName>
    </submittedName>
</protein>